<comment type="caution">
    <text evidence="1">The sequence shown here is derived from an EMBL/GenBank/DDBJ whole genome shotgun (WGS) entry which is preliminary data.</text>
</comment>
<reference evidence="1 2" key="1">
    <citation type="submission" date="2020-03" db="EMBL/GenBank/DDBJ databases">
        <title>Metagenomic, metatranscriptomic, and metabolomic analyses revealed the key microbes and metabolic features during the fermentation of ganjang, Korean traditional soy sauce.</title>
        <authorList>
            <person name="Chun B.H."/>
            <person name="Jeon C.O."/>
        </authorList>
    </citation>
    <scope>NUCLEOTIDE SEQUENCE [LARGE SCALE GENOMIC DNA]</scope>
    <source>
        <strain evidence="1 2">KG14</strain>
    </source>
</reference>
<accession>A0A851HRC7</accession>
<organism evidence="1 2">
    <name type="scientific">Marinobacter adhaerens</name>
    <dbReference type="NCBI Taxonomy" id="1033846"/>
    <lineage>
        <taxon>Bacteria</taxon>
        <taxon>Pseudomonadati</taxon>
        <taxon>Pseudomonadota</taxon>
        <taxon>Gammaproteobacteria</taxon>
        <taxon>Pseudomonadales</taxon>
        <taxon>Marinobacteraceae</taxon>
        <taxon>Marinobacter</taxon>
    </lineage>
</organism>
<proteinExistence type="predicted"/>
<dbReference type="AlphaFoldDB" id="A0A851HRC7"/>
<sequence length="271" mass="30176">MIQLTAIVDGKRSVMLTGESIEEAERSCRDRFGRRFEGFGPIPTETKARSKWAEYRAKAITRDELEAWLKEQDDEQEIREELNKLRGGVMVSTTKAAYLMARLTTKGIRPGEPFGGVPELSRADIAAACTRLDSLSFHLIMAKYCDDVYSALEALGDLQEDMCKQSQLWAEMDPLRRSHIAAAIIDEFVASKKCRRCKGTGEAIEWKQVVSCKSCDGTGQLPVSATSRAKSCGIPESTFRSQGLMGPFQEVMHRLSDIEIGALERISRKAS</sequence>
<gene>
    <name evidence="1" type="ORF">HLV39_12335</name>
</gene>
<evidence type="ECO:0000313" key="1">
    <source>
        <dbReference type="EMBL" id="NWN92279.1"/>
    </source>
</evidence>
<evidence type="ECO:0000313" key="2">
    <source>
        <dbReference type="Proteomes" id="UP000536442"/>
    </source>
</evidence>
<dbReference type="EMBL" id="JABEVQ010000006">
    <property type="protein sequence ID" value="NWN92279.1"/>
    <property type="molecule type" value="Genomic_DNA"/>
</dbReference>
<dbReference type="Proteomes" id="UP000536442">
    <property type="component" value="Unassembled WGS sequence"/>
</dbReference>
<protein>
    <submittedName>
        <fullName evidence="1">Uncharacterized protein</fullName>
    </submittedName>
</protein>
<dbReference type="Gene3D" id="6.20.20.10">
    <property type="match status" value="1"/>
</dbReference>
<keyword evidence="2" id="KW-1185">Reference proteome</keyword>
<name>A0A851HRC7_9GAMM</name>